<dbReference type="EC" id="2.10.1.1" evidence="3"/>
<reference evidence="5 6" key="1">
    <citation type="submission" date="2020-07" db="EMBL/GenBank/DDBJ databases">
        <title>Vibrio marinisediminis sp. nov., isolated from marine sediment.</title>
        <authorList>
            <person name="Ji X."/>
        </authorList>
    </citation>
    <scope>NUCLEOTIDE SEQUENCE [LARGE SCALE GENOMIC DNA]</scope>
    <source>
        <strain evidence="5 6">404</strain>
    </source>
</reference>
<protein>
    <recommendedName>
        <fullName evidence="3">Molybdopterin molybdenumtransferase</fullName>
        <ecNumber evidence="3">2.10.1.1</ecNumber>
    </recommendedName>
</protein>
<evidence type="ECO:0000256" key="2">
    <source>
        <dbReference type="ARBA" id="ARBA00023150"/>
    </source>
</evidence>
<comment type="similarity">
    <text evidence="3">Belongs to the MoeA family.</text>
</comment>
<dbReference type="SUPFAM" id="SSF53218">
    <property type="entry name" value="Molybdenum cofactor biosynthesis proteins"/>
    <property type="match status" value="1"/>
</dbReference>
<dbReference type="InterPro" id="IPR038987">
    <property type="entry name" value="MoeA-like"/>
</dbReference>
<evidence type="ECO:0000256" key="3">
    <source>
        <dbReference type="RuleBase" id="RU365090"/>
    </source>
</evidence>
<accession>A0A7W2FVF1</accession>
<keyword evidence="2 3" id="KW-0501">Molybdenum cofactor biosynthesis</keyword>
<comment type="pathway">
    <text evidence="1 3">Cofactor biosynthesis; molybdopterin biosynthesis.</text>
</comment>
<dbReference type="InterPro" id="IPR001453">
    <property type="entry name" value="MoaB/Mog_dom"/>
</dbReference>
<dbReference type="GO" id="GO:0046872">
    <property type="term" value="F:metal ion binding"/>
    <property type="evidence" value="ECO:0007669"/>
    <property type="project" value="UniProtKB-UniRule"/>
</dbReference>
<comment type="caution">
    <text evidence="5">The sequence shown here is derived from an EMBL/GenBank/DDBJ whole genome shotgun (WGS) entry which is preliminary data.</text>
</comment>
<comment type="cofactor">
    <cofactor evidence="3">
        <name>Mg(2+)</name>
        <dbReference type="ChEBI" id="CHEBI:18420"/>
    </cofactor>
</comment>
<dbReference type="EMBL" id="JACFYF010000425">
    <property type="protein sequence ID" value="MBA5764957.1"/>
    <property type="molecule type" value="Genomic_DNA"/>
</dbReference>
<dbReference type="PANTHER" id="PTHR10192:SF5">
    <property type="entry name" value="GEPHYRIN"/>
    <property type="match status" value="1"/>
</dbReference>
<evidence type="ECO:0000259" key="4">
    <source>
        <dbReference type="Pfam" id="PF00994"/>
    </source>
</evidence>
<name>A0A7W2FVF1_9VIBR</name>
<feature type="domain" description="MoaB/Mog" evidence="4">
    <location>
        <begin position="1"/>
        <end position="74"/>
    </location>
</feature>
<comment type="function">
    <text evidence="3">Catalyzes the insertion of molybdate into adenylated molybdopterin with the concomitant release of AMP.</text>
</comment>
<dbReference type="GO" id="GO:0061599">
    <property type="term" value="F:molybdopterin molybdotransferase activity"/>
    <property type="evidence" value="ECO:0007669"/>
    <property type="project" value="UniProtKB-UniRule"/>
</dbReference>
<dbReference type="InterPro" id="IPR008284">
    <property type="entry name" value="MoCF_biosynth_CS"/>
</dbReference>
<keyword evidence="3 5" id="KW-0808">Transferase</keyword>
<sequence length="75" mass="7504">GAEVSDLGILPDDPRSTADALGGIGTRFDLVLSSGAVSMGGKDHIRGALEAAGGTVQGWRVAIKPGKPVMFGQLG</sequence>
<keyword evidence="3" id="KW-0479">Metal-binding</keyword>
<keyword evidence="3" id="KW-0500">Molybdenum</keyword>
<evidence type="ECO:0000256" key="1">
    <source>
        <dbReference type="ARBA" id="ARBA00005046"/>
    </source>
</evidence>
<evidence type="ECO:0000313" key="6">
    <source>
        <dbReference type="Proteomes" id="UP000571701"/>
    </source>
</evidence>
<proteinExistence type="inferred from homology"/>
<dbReference type="InterPro" id="IPR036425">
    <property type="entry name" value="MoaB/Mog-like_dom_sf"/>
</dbReference>
<gene>
    <name evidence="5" type="ORF">H2O73_21650</name>
</gene>
<dbReference type="AlphaFoldDB" id="A0A7W2FVF1"/>
<feature type="non-terminal residue" evidence="5">
    <location>
        <position position="75"/>
    </location>
</feature>
<dbReference type="PANTHER" id="PTHR10192">
    <property type="entry name" value="MOLYBDOPTERIN BIOSYNTHESIS PROTEIN"/>
    <property type="match status" value="1"/>
</dbReference>
<comment type="catalytic activity">
    <reaction evidence="3">
        <text>adenylyl-molybdopterin + molybdate = Mo-molybdopterin + AMP + H(+)</text>
        <dbReference type="Rhea" id="RHEA:35047"/>
        <dbReference type="ChEBI" id="CHEBI:15378"/>
        <dbReference type="ChEBI" id="CHEBI:36264"/>
        <dbReference type="ChEBI" id="CHEBI:62727"/>
        <dbReference type="ChEBI" id="CHEBI:71302"/>
        <dbReference type="ChEBI" id="CHEBI:456215"/>
    </reaction>
</comment>
<keyword evidence="6" id="KW-1185">Reference proteome</keyword>
<dbReference type="Gene3D" id="3.40.980.10">
    <property type="entry name" value="MoaB/Mog-like domain"/>
    <property type="match status" value="1"/>
</dbReference>
<dbReference type="PROSITE" id="PS01079">
    <property type="entry name" value="MOCF_BIOSYNTHESIS_2"/>
    <property type="match status" value="1"/>
</dbReference>
<dbReference type="Proteomes" id="UP000571701">
    <property type="component" value="Unassembled WGS sequence"/>
</dbReference>
<dbReference type="GO" id="GO:0006777">
    <property type="term" value="P:Mo-molybdopterin cofactor biosynthetic process"/>
    <property type="evidence" value="ECO:0007669"/>
    <property type="project" value="UniProtKB-UniRule"/>
</dbReference>
<keyword evidence="3" id="KW-0460">Magnesium</keyword>
<organism evidence="5 6">
    <name type="scientific">Vibrio marinisediminis</name>
    <dbReference type="NCBI Taxonomy" id="2758441"/>
    <lineage>
        <taxon>Bacteria</taxon>
        <taxon>Pseudomonadati</taxon>
        <taxon>Pseudomonadota</taxon>
        <taxon>Gammaproteobacteria</taxon>
        <taxon>Vibrionales</taxon>
        <taxon>Vibrionaceae</taxon>
        <taxon>Vibrio</taxon>
    </lineage>
</organism>
<dbReference type="Pfam" id="PF00994">
    <property type="entry name" value="MoCF_biosynth"/>
    <property type="match status" value="1"/>
</dbReference>
<feature type="non-terminal residue" evidence="5">
    <location>
        <position position="1"/>
    </location>
</feature>
<evidence type="ECO:0000313" key="5">
    <source>
        <dbReference type="EMBL" id="MBA5764957.1"/>
    </source>
</evidence>
<dbReference type="GO" id="GO:0005829">
    <property type="term" value="C:cytosol"/>
    <property type="evidence" value="ECO:0007669"/>
    <property type="project" value="TreeGrafter"/>
</dbReference>
<dbReference type="UniPathway" id="UPA00344"/>